<dbReference type="KEGG" id="parq:DSM112329_00924"/>
<dbReference type="EC" id="2.7.13.3" evidence="2"/>
<dbReference type="Pfam" id="PF02518">
    <property type="entry name" value="HATPase_c"/>
    <property type="match status" value="1"/>
</dbReference>
<dbReference type="InterPro" id="IPR036890">
    <property type="entry name" value="HATPase_C_sf"/>
</dbReference>
<dbReference type="RefSeq" id="WP_354702439.1">
    <property type="nucleotide sequence ID" value="NZ_CP114014.1"/>
</dbReference>
<proteinExistence type="predicted"/>
<protein>
    <submittedName>
        <fullName evidence="2">Sensor histidine kinase BtsS</fullName>
        <ecNumber evidence="2">2.7.13.3</ecNumber>
    </submittedName>
</protein>
<dbReference type="Pfam" id="PF06580">
    <property type="entry name" value="His_kinase"/>
    <property type="match status" value="1"/>
</dbReference>
<dbReference type="PANTHER" id="PTHR34220:SF7">
    <property type="entry name" value="SENSOR HISTIDINE KINASE YPDA"/>
    <property type="match status" value="1"/>
</dbReference>
<sequence length="387" mass="40939">MIGFALALVVVASGVAVYRLVSGPRRVLSPEGRAGQAALHAAVATLPHLRHGLTAETAGEAAPWLRMLVDAPALALCDRSGVLAFVGDGAGHHHTGDTSLLGIPVSPPDRLRIEPHIACMEPSCPLAAAVVAPILIGEEAVGTLLVFYRSGGRVRAEETRVVQECAALVGAQVALAELALQQSRLAEAELRALRAQISPHFIYNALAAIAAHIHSDPEEARELLTDFADFTRYLFRAQRPYVTLADELTYVEKYLRLEQARFGDRLTVRIEVAPEVLQAVVPVLSLQPLVENAVRHGFEAHGGSGTLEILGRDLGADVEVRVRDDGPGVGDPDGALAGRSGGIGLANVQQRLRQSFGAGYGLRIETGSGGTDVVMSLPKYRAGVRAA</sequence>
<keyword evidence="2" id="KW-0808">Transferase</keyword>
<dbReference type="Gene3D" id="3.30.565.10">
    <property type="entry name" value="Histidine kinase-like ATPase, C-terminal domain"/>
    <property type="match status" value="1"/>
</dbReference>
<dbReference type="GO" id="GO:0016020">
    <property type="term" value="C:membrane"/>
    <property type="evidence" value="ECO:0007669"/>
    <property type="project" value="InterPro"/>
</dbReference>
<dbReference type="EMBL" id="CP114014">
    <property type="protein sequence ID" value="XAY04095.1"/>
    <property type="molecule type" value="Genomic_DNA"/>
</dbReference>
<organism evidence="2">
    <name type="scientific">Paraconexibacter sp. AEG42_29</name>
    <dbReference type="NCBI Taxonomy" id="2997339"/>
    <lineage>
        <taxon>Bacteria</taxon>
        <taxon>Bacillati</taxon>
        <taxon>Actinomycetota</taxon>
        <taxon>Thermoleophilia</taxon>
        <taxon>Solirubrobacterales</taxon>
        <taxon>Paraconexibacteraceae</taxon>
        <taxon>Paraconexibacter</taxon>
    </lineage>
</organism>
<dbReference type="AlphaFoldDB" id="A0AAU7AQX5"/>
<evidence type="ECO:0000313" key="2">
    <source>
        <dbReference type="EMBL" id="XAY04095.1"/>
    </source>
</evidence>
<evidence type="ECO:0000259" key="1">
    <source>
        <dbReference type="SMART" id="SM00387"/>
    </source>
</evidence>
<reference evidence="2" key="1">
    <citation type="submission" date="2022-12" db="EMBL/GenBank/DDBJ databases">
        <title>Paraconexibacter alkalitolerans sp. nov. and Baekduia alba sp. nov., isolated from soil and emended description of the genera Paraconexibacter (Chun et al., 2020) and Baekduia (An et al., 2020).</title>
        <authorList>
            <person name="Vieira S."/>
            <person name="Huber K.J."/>
            <person name="Geppert A."/>
            <person name="Wolf J."/>
            <person name="Neumann-Schaal M."/>
            <person name="Muesken M."/>
            <person name="Overmann J."/>
        </authorList>
    </citation>
    <scope>NUCLEOTIDE SEQUENCE</scope>
    <source>
        <strain evidence="2">AEG42_29</strain>
    </source>
</reference>
<keyword evidence="2" id="KW-0418">Kinase</keyword>
<dbReference type="InterPro" id="IPR003594">
    <property type="entry name" value="HATPase_dom"/>
</dbReference>
<dbReference type="SUPFAM" id="SSF55874">
    <property type="entry name" value="ATPase domain of HSP90 chaperone/DNA topoisomerase II/histidine kinase"/>
    <property type="match status" value="1"/>
</dbReference>
<dbReference type="SMART" id="SM00387">
    <property type="entry name" value="HATPase_c"/>
    <property type="match status" value="1"/>
</dbReference>
<dbReference type="InterPro" id="IPR050640">
    <property type="entry name" value="Bact_2-comp_sensor_kinase"/>
</dbReference>
<feature type="domain" description="Histidine kinase/HSP90-like ATPase" evidence="1">
    <location>
        <begin position="281"/>
        <end position="381"/>
    </location>
</feature>
<accession>A0AAU7AQX5</accession>
<dbReference type="GO" id="GO:0000155">
    <property type="term" value="F:phosphorelay sensor kinase activity"/>
    <property type="evidence" value="ECO:0007669"/>
    <property type="project" value="InterPro"/>
</dbReference>
<dbReference type="InterPro" id="IPR010559">
    <property type="entry name" value="Sig_transdc_His_kin_internal"/>
</dbReference>
<dbReference type="SUPFAM" id="SSF55781">
    <property type="entry name" value="GAF domain-like"/>
    <property type="match status" value="1"/>
</dbReference>
<gene>
    <name evidence="2" type="primary">btsS</name>
    <name evidence="2" type="ORF">DSM112329_00924</name>
</gene>
<name>A0AAU7AQX5_9ACTN</name>
<dbReference type="PANTHER" id="PTHR34220">
    <property type="entry name" value="SENSOR HISTIDINE KINASE YPDA"/>
    <property type="match status" value="1"/>
</dbReference>